<dbReference type="SUPFAM" id="SSF53756">
    <property type="entry name" value="UDP-Glycosyltransferase/glycogen phosphorylase"/>
    <property type="match status" value="1"/>
</dbReference>
<name>T0Z4X9_9ZZZZ</name>
<dbReference type="EMBL" id="AUZY01010031">
    <property type="protein sequence ID" value="EQD40073.1"/>
    <property type="molecule type" value="Genomic_DNA"/>
</dbReference>
<organism evidence="2">
    <name type="scientific">mine drainage metagenome</name>
    <dbReference type="NCBI Taxonomy" id="410659"/>
    <lineage>
        <taxon>unclassified sequences</taxon>
        <taxon>metagenomes</taxon>
        <taxon>ecological metagenomes</taxon>
    </lineage>
</organism>
<dbReference type="Pfam" id="PF00534">
    <property type="entry name" value="Glycos_transf_1"/>
    <property type="match status" value="1"/>
</dbReference>
<reference evidence="2" key="2">
    <citation type="journal article" date="2014" name="ISME J.">
        <title>Microbial stratification in low pH oxic and suboxic macroscopic growths along an acid mine drainage.</title>
        <authorList>
            <person name="Mendez-Garcia C."/>
            <person name="Mesa V."/>
            <person name="Sprenger R.R."/>
            <person name="Richter M."/>
            <person name="Diez M.S."/>
            <person name="Solano J."/>
            <person name="Bargiela R."/>
            <person name="Golyshina O.V."/>
            <person name="Manteca A."/>
            <person name="Ramos J.L."/>
            <person name="Gallego J.R."/>
            <person name="Llorente I."/>
            <person name="Martins Dos Santos V.A."/>
            <person name="Jensen O.N."/>
            <person name="Pelaez A.I."/>
            <person name="Sanchez J."/>
            <person name="Ferrer M."/>
        </authorList>
    </citation>
    <scope>NUCLEOTIDE SEQUENCE</scope>
</reference>
<reference evidence="2" key="1">
    <citation type="submission" date="2013-08" db="EMBL/GenBank/DDBJ databases">
        <authorList>
            <person name="Mendez C."/>
            <person name="Richter M."/>
            <person name="Ferrer M."/>
            <person name="Sanchez J."/>
        </authorList>
    </citation>
    <scope>NUCLEOTIDE SEQUENCE</scope>
</reference>
<dbReference type="Gene3D" id="3.40.50.2000">
    <property type="entry name" value="Glycogen Phosphorylase B"/>
    <property type="match status" value="1"/>
</dbReference>
<dbReference type="AlphaFoldDB" id="T0Z4X9"/>
<keyword evidence="2" id="KW-0808">Transferase</keyword>
<comment type="caution">
    <text evidence="2">The sequence shown here is derived from an EMBL/GenBank/DDBJ whole genome shotgun (WGS) entry which is preliminary data.</text>
</comment>
<feature type="domain" description="Glycosyl transferase family 1" evidence="1">
    <location>
        <begin position="26"/>
        <end position="109"/>
    </location>
</feature>
<feature type="non-terminal residue" evidence="2">
    <location>
        <position position="1"/>
    </location>
</feature>
<evidence type="ECO:0000259" key="1">
    <source>
        <dbReference type="Pfam" id="PF00534"/>
    </source>
</evidence>
<sequence>LARTNLPLVAYGPRPPPPSVSIPYRGFLSEDEMRVFLSGAAATLFLFDYEALGLVPFESLAAGTPVITLPKQGPHRTLSHNRDVYFGRDVGELRELCARILQSPPTRADRARCRESVEVYKSSESARSFQALMERLTKSRS</sequence>
<protein>
    <submittedName>
        <fullName evidence="2">Glycosyltransferase</fullName>
    </submittedName>
</protein>
<evidence type="ECO:0000313" key="2">
    <source>
        <dbReference type="EMBL" id="EQD40073.1"/>
    </source>
</evidence>
<proteinExistence type="predicted"/>
<accession>T0Z4X9</accession>
<gene>
    <name evidence="2" type="ORF">B1B_15087</name>
</gene>
<dbReference type="InterPro" id="IPR001296">
    <property type="entry name" value="Glyco_trans_1"/>
</dbReference>
<dbReference type="GO" id="GO:0016757">
    <property type="term" value="F:glycosyltransferase activity"/>
    <property type="evidence" value="ECO:0007669"/>
    <property type="project" value="InterPro"/>
</dbReference>